<dbReference type="AlphaFoldDB" id="A0A183A550"/>
<dbReference type="PANTHER" id="PTHR22906:SF43">
    <property type="entry name" value="PROPERDIN"/>
    <property type="match status" value="1"/>
</dbReference>
<feature type="transmembrane region" description="Helical" evidence="6">
    <location>
        <begin position="475"/>
        <end position="496"/>
    </location>
</feature>
<evidence type="ECO:0000256" key="5">
    <source>
        <dbReference type="ARBA" id="ARBA00023157"/>
    </source>
</evidence>
<keyword evidence="3" id="KW-0732">Signal</keyword>
<evidence type="ECO:0000313" key="9">
    <source>
        <dbReference type="WBParaSite" id="ECPE_0000208501-mRNA-1"/>
    </source>
</evidence>
<organism evidence="9">
    <name type="scientific">Echinostoma caproni</name>
    <dbReference type="NCBI Taxonomy" id="27848"/>
    <lineage>
        <taxon>Eukaryota</taxon>
        <taxon>Metazoa</taxon>
        <taxon>Spiralia</taxon>
        <taxon>Lophotrochozoa</taxon>
        <taxon>Platyhelminthes</taxon>
        <taxon>Trematoda</taxon>
        <taxon>Digenea</taxon>
        <taxon>Plagiorchiida</taxon>
        <taxon>Echinostomata</taxon>
        <taxon>Echinostomatoidea</taxon>
        <taxon>Echinostomatidae</taxon>
        <taxon>Echinostoma</taxon>
    </lineage>
</organism>
<evidence type="ECO:0000313" key="7">
    <source>
        <dbReference type="EMBL" id="VDP65376.1"/>
    </source>
</evidence>
<dbReference type="InterPro" id="IPR036383">
    <property type="entry name" value="TSP1_rpt_sf"/>
</dbReference>
<sequence length="529" mass="59734">MRPDLLQSLYSSCAVISRAHEGVDSRDCPVRRLCPNVNGAWGEWGPFGPCSATCGHGTRSRIRLCNRPPPQGNGLNCQGIDTQKIPCEGPVPCPQQGQWCPWSNVIQHCSHQCGPVGMGLRTRQCACPKPTYGGENCAVPPEAAAHAEYEETKRNSPEGIPLPPVYAIEAIRLGQGRWEPCNRHPCPYLKFLKTDEEQYLIHDLQVQRFEDAWAWSAGVPAKRYEPVQLRCPPSRLSRVNVFDKPGRFPKAHSYWTRSLPHSANTPSDAPGFPVHNTKTILVEGDRLTIRSLIPEATGVYRFGYEYEPGYFETVCFYTVYIEDSIWNLLYGSTFDLTCNALGLWPVLQKSGLGSWSTYWEVKLDSELEDSESESHWWYTELMKQYSKEELAKLNLSTTGDDRRGEQGTGLTLWDTEYRRIYQATPSLNGRYTCVLFNAVNDTYNRTFITDSFQLSVGQPTSIGVLIRAWCVRNKWNLVALLVIGVLASVISGCCLWRRAQNIARLEVFAKEVRRARRNINLADLDAKVD</sequence>
<dbReference type="InterPro" id="IPR000884">
    <property type="entry name" value="TSP1_rpt"/>
</dbReference>
<dbReference type="WBParaSite" id="ECPE_0000208501-mRNA-1">
    <property type="protein sequence ID" value="ECPE_0000208501-mRNA-1"/>
    <property type="gene ID" value="ECPE_0000208501"/>
</dbReference>
<keyword evidence="2" id="KW-0964">Secreted</keyword>
<comment type="subcellular location">
    <subcellularLocation>
        <location evidence="1">Secreted</location>
    </subcellularLocation>
</comment>
<dbReference type="PANTHER" id="PTHR22906">
    <property type="entry name" value="PROPERDIN"/>
    <property type="match status" value="1"/>
</dbReference>
<evidence type="ECO:0000256" key="1">
    <source>
        <dbReference type="ARBA" id="ARBA00004613"/>
    </source>
</evidence>
<dbReference type="SUPFAM" id="SSF82895">
    <property type="entry name" value="TSP-1 type 1 repeat"/>
    <property type="match status" value="2"/>
</dbReference>
<reference evidence="7 8" key="2">
    <citation type="submission" date="2018-11" db="EMBL/GenBank/DDBJ databases">
        <authorList>
            <consortium name="Pathogen Informatics"/>
        </authorList>
    </citation>
    <scope>NUCLEOTIDE SEQUENCE [LARGE SCALE GENOMIC DNA]</scope>
    <source>
        <strain evidence="7 8">Egypt</strain>
    </source>
</reference>
<accession>A0A183A550</accession>
<dbReference type="EMBL" id="UZAN01039407">
    <property type="protein sequence ID" value="VDP65376.1"/>
    <property type="molecule type" value="Genomic_DNA"/>
</dbReference>
<dbReference type="Pfam" id="PF00090">
    <property type="entry name" value="TSP_1"/>
    <property type="match status" value="2"/>
</dbReference>
<gene>
    <name evidence="7" type="ORF">ECPE_LOCUS2085</name>
</gene>
<dbReference type="Gene3D" id="2.20.100.10">
    <property type="entry name" value="Thrombospondin type-1 (TSP1) repeat"/>
    <property type="match status" value="2"/>
</dbReference>
<keyword evidence="4" id="KW-0677">Repeat</keyword>
<evidence type="ECO:0000256" key="4">
    <source>
        <dbReference type="ARBA" id="ARBA00022737"/>
    </source>
</evidence>
<dbReference type="OrthoDB" id="6273859at2759"/>
<evidence type="ECO:0000313" key="8">
    <source>
        <dbReference type="Proteomes" id="UP000272942"/>
    </source>
</evidence>
<keyword evidence="6" id="KW-0472">Membrane</keyword>
<protein>
    <submittedName>
        <fullName evidence="9">Ig-like domain-containing protein</fullName>
    </submittedName>
</protein>
<name>A0A183A550_9TREM</name>
<dbReference type="PROSITE" id="PS50092">
    <property type="entry name" value="TSP1"/>
    <property type="match status" value="1"/>
</dbReference>
<keyword evidence="8" id="KW-1185">Reference proteome</keyword>
<proteinExistence type="predicted"/>
<dbReference type="FunFam" id="2.20.100.10:FF:000001">
    <property type="entry name" value="semaphorin-5A isoform X1"/>
    <property type="match status" value="1"/>
</dbReference>
<keyword evidence="5" id="KW-1015">Disulfide bond</keyword>
<dbReference type="Proteomes" id="UP000272942">
    <property type="component" value="Unassembled WGS sequence"/>
</dbReference>
<keyword evidence="6" id="KW-1133">Transmembrane helix</keyword>
<evidence type="ECO:0000256" key="3">
    <source>
        <dbReference type="ARBA" id="ARBA00022729"/>
    </source>
</evidence>
<reference evidence="9" key="1">
    <citation type="submission" date="2016-06" db="UniProtKB">
        <authorList>
            <consortium name="WormBaseParasite"/>
        </authorList>
    </citation>
    <scope>IDENTIFICATION</scope>
</reference>
<dbReference type="InterPro" id="IPR052065">
    <property type="entry name" value="Compl_asym_regulator"/>
</dbReference>
<keyword evidence="6" id="KW-0812">Transmembrane</keyword>
<dbReference type="SMART" id="SM00209">
    <property type="entry name" value="TSP1"/>
    <property type="match status" value="1"/>
</dbReference>
<evidence type="ECO:0000256" key="6">
    <source>
        <dbReference type="SAM" id="Phobius"/>
    </source>
</evidence>
<evidence type="ECO:0000256" key="2">
    <source>
        <dbReference type="ARBA" id="ARBA00022525"/>
    </source>
</evidence>